<keyword evidence="2 4" id="KW-0689">Ribosomal protein</keyword>
<feature type="non-terminal residue" evidence="4">
    <location>
        <position position="122"/>
    </location>
</feature>
<accession>A0A0R0LQX7</accession>
<evidence type="ECO:0000256" key="1">
    <source>
        <dbReference type="ARBA" id="ARBA00006540"/>
    </source>
</evidence>
<sequence>MIFWLTLRKMSCRKFEAPRHGSLAYCPKKRASSIKQREPAVPKDNVSDKPHLTSFLSYKVGMTHILRISSRKTNEKKKEVRKEVVDAVTLLEAPPMKIFGIRCYTKGINGLLLKDEILSKNL</sequence>
<evidence type="ECO:0000313" key="4">
    <source>
        <dbReference type="EMBL" id="KRH91878.1"/>
    </source>
</evidence>
<comment type="similarity">
    <text evidence="1">Belongs to the universal ribosomal protein uL3 family.</text>
</comment>
<dbReference type="EMBL" id="LGUB01001434">
    <property type="protein sequence ID" value="KRH91878.1"/>
    <property type="molecule type" value="Genomic_DNA"/>
</dbReference>
<dbReference type="OrthoDB" id="1611972at2759"/>
<dbReference type="VEuPathDB" id="MicrosporidiaDB:M153_20323000269"/>
<evidence type="ECO:0000256" key="2">
    <source>
        <dbReference type="ARBA" id="ARBA00022980"/>
    </source>
</evidence>
<protein>
    <submittedName>
        <fullName evidence="4">60S ribosomal protein L3</fullName>
    </submittedName>
</protein>
<evidence type="ECO:0000313" key="5">
    <source>
        <dbReference type="Proteomes" id="UP000051530"/>
    </source>
</evidence>
<keyword evidence="5" id="KW-1185">Reference proteome</keyword>
<dbReference type="PANTHER" id="PTHR11363">
    <property type="entry name" value="60S RIBOSOMAL PROTEIN L3-RELATED"/>
    <property type="match status" value="1"/>
</dbReference>
<dbReference type="InterPro" id="IPR044892">
    <property type="entry name" value="Ribosomal_L3_dom_3_arc_sf"/>
</dbReference>
<dbReference type="Gene3D" id="4.10.960.10">
    <property type="entry name" value="Ribosomal protein L3, domain 3"/>
    <property type="match status" value="1"/>
</dbReference>
<dbReference type="GO" id="GO:0022625">
    <property type="term" value="C:cytosolic large ribosomal subunit"/>
    <property type="evidence" value="ECO:0007669"/>
    <property type="project" value="TreeGrafter"/>
</dbReference>
<dbReference type="SUPFAM" id="SSF50447">
    <property type="entry name" value="Translation proteins"/>
    <property type="match status" value="1"/>
</dbReference>
<keyword evidence="3" id="KW-0687">Ribonucleoprotein</keyword>
<dbReference type="GO" id="GO:0003735">
    <property type="term" value="F:structural constituent of ribosome"/>
    <property type="evidence" value="ECO:0007669"/>
    <property type="project" value="InterPro"/>
</dbReference>
<dbReference type="GO" id="GO:0006412">
    <property type="term" value="P:translation"/>
    <property type="evidence" value="ECO:0007669"/>
    <property type="project" value="InterPro"/>
</dbReference>
<reference evidence="4 5" key="1">
    <citation type="submission" date="2015-07" db="EMBL/GenBank/DDBJ databases">
        <title>The genome of Pseudoloma neurophilia, a relevant intracellular parasite of the zebrafish.</title>
        <authorList>
            <person name="Ndikumana S."/>
            <person name="Pelin A."/>
            <person name="Sanders J."/>
            <person name="Corradi N."/>
        </authorList>
    </citation>
    <scope>NUCLEOTIDE SEQUENCE [LARGE SCALE GENOMIC DNA]</scope>
    <source>
        <strain evidence="4 5">MK1</strain>
    </source>
</reference>
<dbReference type="PANTHER" id="PTHR11363:SF5">
    <property type="entry name" value="LARGE RIBOSOMAL SUBUNIT PROTEIN UL3"/>
    <property type="match status" value="1"/>
</dbReference>
<evidence type="ECO:0000256" key="3">
    <source>
        <dbReference type="ARBA" id="ARBA00023274"/>
    </source>
</evidence>
<dbReference type="Pfam" id="PF00297">
    <property type="entry name" value="Ribosomal_L3"/>
    <property type="match status" value="1"/>
</dbReference>
<dbReference type="InterPro" id="IPR009000">
    <property type="entry name" value="Transl_B-barrel_sf"/>
</dbReference>
<comment type="caution">
    <text evidence="4">The sequence shown here is derived from an EMBL/GenBank/DDBJ whole genome shotgun (WGS) entry which is preliminary data.</text>
</comment>
<dbReference type="InterPro" id="IPR000597">
    <property type="entry name" value="Ribosomal_uL3"/>
</dbReference>
<organism evidence="4 5">
    <name type="scientific">Pseudoloma neurophilia</name>
    <dbReference type="NCBI Taxonomy" id="146866"/>
    <lineage>
        <taxon>Eukaryota</taxon>
        <taxon>Fungi</taxon>
        <taxon>Fungi incertae sedis</taxon>
        <taxon>Microsporidia</taxon>
        <taxon>Pseudoloma</taxon>
    </lineage>
</organism>
<dbReference type="AlphaFoldDB" id="A0A0R0LQX7"/>
<name>A0A0R0LQX7_9MICR</name>
<dbReference type="GO" id="GO:0003723">
    <property type="term" value="F:RNA binding"/>
    <property type="evidence" value="ECO:0007669"/>
    <property type="project" value="TreeGrafter"/>
</dbReference>
<dbReference type="Proteomes" id="UP000051530">
    <property type="component" value="Unassembled WGS sequence"/>
</dbReference>
<dbReference type="InterPro" id="IPR045077">
    <property type="entry name" value="L3_arc_euk"/>
</dbReference>
<proteinExistence type="inferred from homology"/>
<gene>
    <name evidence="4" type="ORF">M153_20323000269</name>
</gene>